<dbReference type="Pfam" id="PF00672">
    <property type="entry name" value="HAMP"/>
    <property type="match status" value="1"/>
</dbReference>
<dbReference type="Pfam" id="PF02743">
    <property type="entry name" value="dCache_1"/>
    <property type="match status" value="1"/>
</dbReference>
<proteinExistence type="inferred from homology"/>
<dbReference type="SUPFAM" id="SSF103190">
    <property type="entry name" value="Sensory domain-like"/>
    <property type="match status" value="1"/>
</dbReference>
<dbReference type="GO" id="GO:0007165">
    <property type="term" value="P:signal transduction"/>
    <property type="evidence" value="ECO:0007669"/>
    <property type="project" value="UniProtKB-KW"/>
</dbReference>
<dbReference type="CDD" id="cd18773">
    <property type="entry name" value="PDC1_HK_sensor"/>
    <property type="match status" value="1"/>
</dbReference>
<evidence type="ECO:0000313" key="15">
    <source>
        <dbReference type="Proteomes" id="UP000249204"/>
    </source>
</evidence>
<dbReference type="InterPro" id="IPR033479">
    <property type="entry name" value="dCache_1"/>
</dbReference>
<evidence type="ECO:0000259" key="12">
    <source>
        <dbReference type="PROSITE" id="PS50111"/>
    </source>
</evidence>
<reference evidence="14 15" key="1">
    <citation type="submission" date="2018-06" db="EMBL/GenBank/DDBJ databases">
        <title>Isolation of heavy metals resistant Paenibacillus silvae NC2 from Gold-Copper mine in ZiJin, China.</title>
        <authorList>
            <person name="Xu J."/>
            <person name="Mazhar H.S."/>
            <person name="Rensing C."/>
        </authorList>
    </citation>
    <scope>NUCLEOTIDE SEQUENCE [LARGE SCALE GENOMIC DNA]</scope>
    <source>
        <strain evidence="14 15">NC2</strain>
    </source>
</reference>
<dbReference type="SMART" id="SM00283">
    <property type="entry name" value="MA"/>
    <property type="match status" value="1"/>
</dbReference>
<evidence type="ECO:0000256" key="5">
    <source>
        <dbReference type="ARBA" id="ARBA00022692"/>
    </source>
</evidence>
<keyword evidence="4" id="KW-0145">Chemotaxis</keyword>
<evidence type="ECO:0008006" key="16">
    <source>
        <dbReference type="Google" id="ProtNLM"/>
    </source>
</evidence>
<keyword evidence="7 11" id="KW-0472">Membrane</keyword>
<feature type="domain" description="Methyl-accepting transducer" evidence="12">
    <location>
        <begin position="398"/>
        <end position="669"/>
    </location>
</feature>
<evidence type="ECO:0000256" key="1">
    <source>
        <dbReference type="ARBA" id="ARBA00004651"/>
    </source>
</evidence>
<keyword evidence="3" id="KW-0488">Methylation</keyword>
<dbReference type="PANTHER" id="PTHR32089">
    <property type="entry name" value="METHYL-ACCEPTING CHEMOTAXIS PROTEIN MCPB"/>
    <property type="match status" value="1"/>
</dbReference>
<dbReference type="PANTHER" id="PTHR32089:SF114">
    <property type="entry name" value="METHYL-ACCEPTING CHEMOTAXIS PROTEIN MCPB"/>
    <property type="match status" value="1"/>
</dbReference>
<evidence type="ECO:0000256" key="2">
    <source>
        <dbReference type="ARBA" id="ARBA00022475"/>
    </source>
</evidence>
<dbReference type="GO" id="GO:0006935">
    <property type="term" value="P:chemotaxis"/>
    <property type="evidence" value="ECO:0007669"/>
    <property type="project" value="UniProtKB-KW"/>
</dbReference>
<name>A0A2W6NA60_9BACL</name>
<comment type="caution">
    <text evidence="14">The sequence shown here is derived from an EMBL/GenBank/DDBJ whole genome shotgun (WGS) entry which is preliminary data.</text>
</comment>
<evidence type="ECO:0000313" key="14">
    <source>
        <dbReference type="EMBL" id="PZT52825.1"/>
    </source>
</evidence>
<sequence length="684" mass="74730">MYFPIKRVEHKHGGLVEMKNRFKTQFAKKKKLRTWFTLTVKKRLIAVLLLFLIVPSLSVGWLAYMKAADQVKMEIVRSAQAKTEMLSLQIDQMLSMQKDNAMQIASGITSEDVINKSPALQAQMDRMSKNHKELGVLTAGAEDGSWMKSPDPGSQIYDPRERTWYKMAMSQSEPVISDTFQSVTTGEWVVTAGAKLADGKGVFGANVSLNYLKETVDKIHIGKAGKLYMLDNGGKFLFHYNIESGTQSDQSYINEMYTKDRGTVKYTYDGQAMEAVFYTNPATGWKIVGEMIPSEAAEAVQPILIRTITLVGSAVIVGLILLIFIIRSIHRPLQQITQAAAQVSAGDLTVRIGFRRKDEFGQLGESFDKMTTSLRNVLGEVHDTSSQLAASSEELMASSEQTSKATEQVAELMQDAAAGTTMQNESLAATEQLVGEMSLGVKEIAAKSEQTERIAAETSTKSETGMVTVQEAISHMEQVNDESKAMEAVIHDLRAKNDEILEIVAEITAIAKQTNILALNASIEASRAGEHGRGFAVVANEVKLLANSSGASAERINELMREMYEKTDAVQAAFERTGEGMMKSSQMIEDAGEAFRTIRDAVQMVAVQAEEAAAASRQIDQGMGHVNKAVHDTMVLSNRIAGGTEDGSAAAQEQLATMEEVAASSAALSRMAEDLQSVIDRFKL</sequence>
<evidence type="ECO:0000259" key="13">
    <source>
        <dbReference type="PROSITE" id="PS50885"/>
    </source>
</evidence>
<dbReference type="EMBL" id="QKWW01000086">
    <property type="protein sequence ID" value="PZT52825.1"/>
    <property type="molecule type" value="Genomic_DNA"/>
</dbReference>
<keyword evidence="5 11" id="KW-0812">Transmembrane</keyword>
<evidence type="ECO:0000256" key="4">
    <source>
        <dbReference type="ARBA" id="ARBA00022500"/>
    </source>
</evidence>
<evidence type="ECO:0000256" key="9">
    <source>
        <dbReference type="ARBA" id="ARBA00029447"/>
    </source>
</evidence>
<protein>
    <recommendedName>
        <fullName evidence="16">Methyl-accepting chemotaxis protein</fullName>
    </recommendedName>
</protein>
<dbReference type="Gene3D" id="1.10.287.950">
    <property type="entry name" value="Methyl-accepting chemotaxis protein"/>
    <property type="match status" value="1"/>
</dbReference>
<dbReference type="Pfam" id="PF00015">
    <property type="entry name" value="MCPsignal"/>
    <property type="match status" value="1"/>
</dbReference>
<feature type="transmembrane region" description="Helical" evidence="11">
    <location>
        <begin position="303"/>
        <end position="326"/>
    </location>
</feature>
<dbReference type="InterPro" id="IPR029151">
    <property type="entry name" value="Sensor-like_sf"/>
</dbReference>
<dbReference type="Gene3D" id="3.30.450.20">
    <property type="entry name" value="PAS domain"/>
    <property type="match status" value="2"/>
</dbReference>
<keyword evidence="6 11" id="KW-1133">Transmembrane helix</keyword>
<evidence type="ECO:0000256" key="3">
    <source>
        <dbReference type="ARBA" id="ARBA00022481"/>
    </source>
</evidence>
<dbReference type="AlphaFoldDB" id="A0A2W6NA60"/>
<comment type="similarity">
    <text evidence="9">Belongs to the methyl-accepting chemotaxis (MCP) protein family.</text>
</comment>
<organism evidence="14 15">
    <name type="scientific">Paenibacillus silvae</name>
    <dbReference type="NCBI Taxonomy" id="1325358"/>
    <lineage>
        <taxon>Bacteria</taxon>
        <taxon>Bacillati</taxon>
        <taxon>Bacillota</taxon>
        <taxon>Bacilli</taxon>
        <taxon>Bacillales</taxon>
        <taxon>Paenibacillaceae</taxon>
        <taxon>Paenibacillus</taxon>
    </lineage>
</organism>
<keyword evidence="8 10" id="KW-0807">Transducer</keyword>
<feature type="domain" description="HAMP" evidence="13">
    <location>
        <begin position="327"/>
        <end position="379"/>
    </location>
</feature>
<keyword evidence="2" id="KW-1003">Cell membrane</keyword>
<evidence type="ECO:0000256" key="10">
    <source>
        <dbReference type="PROSITE-ProRule" id="PRU00284"/>
    </source>
</evidence>
<evidence type="ECO:0000256" key="6">
    <source>
        <dbReference type="ARBA" id="ARBA00022989"/>
    </source>
</evidence>
<accession>A0A2W6NA60</accession>
<evidence type="ECO:0000256" key="7">
    <source>
        <dbReference type="ARBA" id="ARBA00023136"/>
    </source>
</evidence>
<dbReference type="Proteomes" id="UP000249204">
    <property type="component" value="Unassembled WGS sequence"/>
</dbReference>
<evidence type="ECO:0000256" key="8">
    <source>
        <dbReference type="ARBA" id="ARBA00023224"/>
    </source>
</evidence>
<dbReference type="InterPro" id="IPR003660">
    <property type="entry name" value="HAMP_dom"/>
</dbReference>
<evidence type="ECO:0000256" key="11">
    <source>
        <dbReference type="SAM" id="Phobius"/>
    </source>
</evidence>
<dbReference type="CDD" id="cd12912">
    <property type="entry name" value="PDC2_MCP_like"/>
    <property type="match status" value="1"/>
</dbReference>
<dbReference type="GO" id="GO:0005886">
    <property type="term" value="C:plasma membrane"/>
    <property type="evidence" value="ECO:0007669"/>
    <property type="project" value="UniProtKB-SubCell"/>
</dbReference>
<dbReference type="PROSITE" id="PS50111">
    <property type="entry name" value="CHEMOTAXIS_TRANSDUC_2"/>
    <property type="match status" value="1"/>
</dbReference>
<gene>
    <name evidence="14" type="ORF">DN757_25460</name>
</gene>
<dbReference type="InterPro" id="IPR004089">
    <property type="entry name" value="MCPsignal_dom"/>
</dbReference>
<dbReference type="SUPFAM" id="SSF58104">
    <property type="entry name" value="Methyl-accepting chemotaxis protein (MCP) signaling domain"/>
    <property type="match status" value="1"/>
</dbReference>
<comment type="subcellular location">
    <subcellularLocation>
        <location evidence="1">Cell membrane</location>
        <topology evidence="1">Multi-pass membrane protein</topology>
    </subcellularLocation>
</comment>
<dbReference type="SMART" id="SM00304">
    <property type="entry name" value="HAMP"/>
    <property type="match status" value="1"/>
</dbReference>
<dbReference type="PROSITE" id="PS50885">
    <property type="entry name" value="HAMP"/>
    <property type="match status" value="1"/>
</dbReference>
<dbReference type="CDD" id="cd06225">
    <property type="entry name" value="HAMP"/>
    <property type="match status" value="1"/>
</dbReference>